<dbReference type="InterPro" id="IPR004872">
    <property type="entry name" value="Lipoprotein_NlpA"/>
</dbReference>
<evidence type="ECO:0000313" key="8">
    <source>
        <dbReference type="Proteomes" id="UP000715095"/>
    </source>
</evidence>
<evidence type="ECO:0000256" key="5">
    <source>
        <dbReference type="ARBA" id="ARBA00023288"/>
    </source>
</evidence>
<dbReference type="PANTHER" id="PTHR30429:SF1">
    <property type="entry name" value="D-METHIONINE-BINDING LIPOPROTEIN METQ-RELATED"/>
    <property type="match status" value="1"/>
</dbReference>
<accession>A0ABS2DTD9</accession>
<keyword evidence="8" id="KW-1185">Reference proteome</keyword>
<evidence type="ECO:0000313" key="7">
    <source>
        <dbReference type="EMBL" id="MBM6703958.1"/>
    </source>
</evidence>
<sequence>MQKRTFLRGALSAAFILSTPFILTGCGDEKPAAAAGKPDTAKALGKTKIRVGVTAGPHADIVAKAAEVAKTHGLEVEVVEFSDYVTPDISLNDGALDAAVYQHEPFLRNFNEQKGTKLAVAGHAVVQPMGIYSKRIHALEDIKTGAAVAIPNDPSNGGRALILCEEAGLIKLREGLKGEPLVHDIVENPRGLRFIELEAAQLPLSLEDVDAAFIPMNYVVSSGLSPEKDGFYFERLDAPYALIVIAAREDNVKNPEIATFVESYRSAETAAFVREKFRGTILPSWTTEKRSVDDGEKKSAS</sequence>
<dbReference type="RefSeq" id="WP_205102430.1">
    <property type="nucleotide sequence ID" value="NZ_JACJJC010000007.1"/>
</dbReference>
<evidence type="ECO:0000256" key="6">
    <source>
        <dbReference type="PIRNR" id="PIRNR002854"/>
    </source>
</evidence>
<dbReference type="PANTHER" id="PTHR30429">
    <property type="entry name" value="D-METHIONINE-BINDING LIPOPROTEIN METQ"/>
    <property type="match status" value="1"/>
</dbReference>
<dbReference type="SUPFAM" id="SSF53850">
    <property type="entry name" value="Periplasmic binding protein-like II"/>
    <property type="match status" value="1"/>
</dbReference>
<organism evidence="7 8">
    <name type="scientific">Sutterella massiliensis</name>
    <dbReference type="NCBI Taxonomy" id="1816689"/>
    <lineage>
        <taxon>Bacteria</taxon>
        <taxon>Pseudomonadati</taxon>
        <taxon>Pseudomonadota</taxon>
        <taxon>Betaproteobacteria</taxon>
        <taxon>Burkholderiales</taxon>
        <taxon>Sutterellaceae</taxon>
        <taxon>Sutterella</taxon>
    </lineage>
</organism>
<dbReference type="Pfam" id="PF03180">
    <property type="entry name" value="Lipoprotein_9"/>
    <property type="match status" value="1"/>
</dbReference>
<evidence type="ECO:0000256" key="1">
    <source>
        <dbReference type="ARBA" id="ARBA00004635"/>
    </source>
</evidence>
<evidence type="ECO:0000256" key="2">
    <source>
        <dbReference type="ARBA" id="ARBA00022729"/>
    </source>
</evidence>
<dbReference type="Gene3D" id="3.40.190.10">
    <property type="entry name" value="Periplasmic binding protein-like II"/>
    <property type="match status" value="2"/>
</dbReference>
<keyword evidence="5 6" id="KW-0449">Lipoprotein</keyword>
<comment type="subcellular location">
    <subcellularLocation>
        <location evidence="1">Membrane</location>
        <topology evidence="1">Lipid-anchor</topology>
    </subcellularLocation>
</comment>
<keyword evidence="2" id="KW-0732">Signal</keyword>
<dbReference type="EMBL" id="JACJJC010000007">
    <property type="protein sequence ID" value="MBM6703958.1"/>
    <property type="molecule type" value="Genomic_DNA"/>
</dbReference>
<gene>
    <name evidence="7" type="ORF">H6A60_05600</name>
</gene>
<dbReference type="PIRSF" id="PIRSF002854">
    <property type="entry name" value="MetQ"/>
    <property type="match status" value="1"/>
</dbReference>
<evidence type="ECO:0000256" key="3">
    <source>
        <dbReference type="ARBA" id="ARBA00023136"/>
    </source>
</evidence>
<keyword evidence="3" id="KW-0472">Membrane</keyword>
<comment type="caution">
    <text evidence="7">The sequence shown here is derived from an EMBL/GenBank/DDBJ whole genome shotgun (WGS) entry which is preliminary data.</text>
</comment>
<dbReference type="Proteomes" id="UP000715095">
    <property type="component" value="Unassembled WGS sequence"/>
</dbReference>
<name>A0ABS2DTD9_9BURK</name>
<comment type="similarity">
    <text evidence="6">Belongs to the nlpA lipoprotein family.</text>
</comment>
<dbReference type="PROSITE" id="PS51257">
    <property type="entry name" value="PROKAR_LIPOPROTEIN"/>
    <property type="match status" value="1"/>
</dbReference>
<reference evidence="7 8" key="1">
    <citation type="journal article" date="2021" name="Sci. Rep.">
        <title>The distribution of antibiotic resistance genes in chicken gut microbiota commensals.</title>
        <authorList>
            <person name="Juricova H."/>
            <person name="Matiasovicova J."/>
            <person name="Kubasova T."/>
            <person name="Cejkova D."/>
            <person name="Rychlik I."/>
        </authorList>
    </citation>
    <scope>NUCLEOTIDE SEQUENCE [LARGE SCALE GENOMIC DNA]</scope>
    <source>
        <strain evidence="7 8">An829</strain>
    </source>
</reference>
<proteinExistence type="inferred from homology"/>
<protein>
    <recommendedName>
        <fullName evidence="6">Lipoprotein</fullName>
    </recommendedName>
</protein>
<evidence type="ECO:0000256" key="4">
    <source>
        <dbReference type="ARBA" id="ARBA00023139"/>
    </source>
</evidence>
<keyword evidence="4" id="KW-0564">Palmitate</keyword>
<dbReference type="CDD" id="cd13526">
    <property type="entry name" value="PBP2_lipoprotein_MetQ_like"/>
    <property type="match status" value="1"/>
</dbReference>